<dbReference type="FunFam" id="1.20.200.10:FF:000003">
    <property type="entry name" value="Histidine ammonia-lyase"/>
    <property type="match status" value="1"/>
</dbReference>
<comment type="pathway">
    <text evidence="1 6 8">Amino-acid degradation; L-histidine degradation into L-glutamate; N-formimidoyl-L-glutamate from L-histidine: step 1/3.</text>
</comment>
<name>A0A4R8MJT7_9BACT</name>
<dbReference type="InterPro" id="IPR008948">
    <property type="entry name" value="L-Aspartase-like"/>
</dbReference>
<evidence type="ECO:0000256" key="1">
    <source>
        <dbReference type="ARBA" id="ARBA00005113"/>
    </source>
</evidence>
<keyword evidence="11" id="KW-1185">Reference proteome</keyword>
<evidence type="ECO:0000313" key="11">
    <source>
        <dbReference type="Proteomes" id="UP000295066"/>
    </source>
</evidence>
<protein>
    <recommendedName>
        <fullName evidence="2 6">Histidine ammonia-lyase</fullName>
        <shortName evidence="6">Histidase</shortName>
        <ecNumber evidence="2 6">4.3.1.3</ecNumber>
    </recommendedName>
</protein>
<evidence type="ECO:0000256" key="5">
    <source>
        <dbReference type="ARBA" id="ARBA00049269"/>
    </source>
</evidence>
<dbReference type="Pfam" id="PF00221">
    <property type="entry name" value="Lyase_aromatic"/>
    <property type="match status" value="1"/>
</dbReference>
<comment type="subcellular location">
    <subcellularLocation>
        <location evidence="6 9">Cytoplasm</location>
    </subcellularLocation>
</comment>
<evidence type="ECO:0000256" key="2">
    <source>
        <dbReference type="ARBA" id="ARBA00012994"/>
    </source>
</evidence>
<dbReference type="GO" id="GO:0005737">
    <property type="term" value="C:cytoplasm"/>
    <property type="evidence" value="ECO:0007669"/>
    <property type="project" value="UniProtKB-SubCell"/>
</dbReference>
<dbReference type="GO" id="GO:0019557">
    <property type="term" value="P:L-histidine catabolic process to glutamate and formate"/>
    <property type="evidence" value="ECO:0007669"/>
    <property type="project" value="UniProtKB-UniPathway"/>
</dbReference>
<keyword evidence="3 6" id="KW-0369">Histidine metabolism</keyword>
<dbReference type="InterPro" id="IPR024083">
    <property type="entry name" value="Fumarase/histidase_N"/>
</dbReference>
<dbReference type="Proteomes" id="UP000295066">
    <property type="component" value="Unassembled WGS sequence"/>
</dbReference>
<dbReference type="EC" id="4.3.1.3" evidence="2 6"/>
<dbReference type="CDD" id="cd00332">
    <property type="entry name" value="PAL-HAL"/>
    <property type="match status" value="1"/>
</dbReference>
<evidence type="ECO:0000256" key="6">
    <source>
        <dbReference type="HAMAP-Rule" id="MF_00229"/>
    </source>
</evidence>
<evidence type="ECO:0000256" key="3">
    <source>
        <dbReference type="ARBA" id="ARBA00022808"/>
    </source>
</evidence>
<dbReference type="NCBIfam" id="TIGR01225">
    <property type="entry name" value="hutH"/>
    <property type="match status" value="1"/>
</dbReference>
<dbReference type="GO" id="GO:0004397">
    <property type="term" value="F:histidine ammonia-lyase activity"/>
    <property type="evidence" value="ECO:0007669"/>
    <property type="project" value="UniProtKB-UniRule"/>
</dbReference>
<dbReference type="EMBL" id="SORI01000001">
    <property type="protein sequence ID" value="TDY64917.1"/>
    <property type="molecule type" value="Genomic_DNA"/>
</dbReference>
<dbReference type="HAMAP" id="MF_00229">
    <property type="entry name" value="His_ammonia_lyase"/>
    <property type="match status" value="1"/>
</dbReference>
<comment type="PTM">
    <text evidence="6">Contains an active site 4-methylidene-imidazol-5-one (MIO), which is formed autocatalytically by cyclization and dehydration of residues Ala-Ser-Gly.</text>
</comment>
<dbReference type="NCBIfam" id="NF006871">
    <property type="entry name" value="PRK09367.1"/>
    <property type="match status" value="1"/>
</dbReference>
<evidence type="ECO:0000256" key="9">
    <source>
        <dbReference type="RuleBase" id="RU004480"/>
    </source>
</evidence>
<comment type="similarity">
    <text evidence="6 7">Belongs to the PAL/histidase family.</text>
</comment>
<comment type="caution">
    <text evidence="10">The sequence shown here is derived from an EMBL/GenBank/DDBJ whole genome shotgun (WGS) entry which is preliminary data.</text>
</comment>
<reference evidence="10 11" key="1">
    <citation type="submission" date="2019-03" db="EMBL/GenBank/DDBJ databases">
        <title>Genomic Encyclopedia of Type Strains, Phase IV (KMG-IV): sequencing the most valuable type-strain genomes for metagenomic binning, comparative biology and taxonomic classification.</title>
        <authorList>
            <person name="Goeker M."/>
        </authorList>
    </citation>
    <scope>NUCLEOTIDE SEQUENCE [LARGE SCALE GENOMIC DNA]</scope>
    <source>
        <strain evidence="10 11">DSM 25964</strain>
    </source>
</reference>
<gene>
    <name evidence="6" type="primary">hutH</name>
    <name evidence="10" type="ORF">C8D99_10163</name>
</gene>
<dbReference type="RefSeq" id="WP_274542649.1">
    <property type="nucleotide sequence ID" value="NZ_SORI01000001.1"/>
</dbReference>
<keyword evidence="6" id="KW-0963">Cytoplasm</keyword>
<dbReference type="InterPro" id="IPR022313">
    <property type="entry name" value="Phe/His_NH3-lyase_AS"/>
</dbReference>
<dbReference type="GO" id="GO:0019556">
    <property type="term" value="P:L-histidine catabolic process to glutamate and formamide"/>
    <property type="evidence" value="ECO:0007669"/>
    <property type="project" value="UniProtKB-UniPathway"/>
</dbReference>
<dbReference type="InterPro" id="IPR001106">
    <property type="entry name" value="Aromatic_Lyase"/>
</dbReference>
<dbReference type="SUPFAM" id="SSF48557">
    <property type="entry name" value="L-aspartase-like"/>
    <property type="match status" value="1"/>
</dbReference>
<evidence type="ECO:0000313" key="10">
    <source>
        <dbReference type="EMBL" id="TDY64917.1"/>
    </source>
</evidence>
<comment type="catalytic activity">
    <reaction evidence="5 6 8">
        <text>L-histidine = trans-urocanate + NH4(+)</text>
        <dbReference type="Rhea" id="RHEA:21232"/>
        <dbReference type="ChEBI" id="CHEBI:17771"/>
        <dbReference type="ChEBI" id="CHEBI:28938"/>
        <dbReference type="ChEBI" id="CHEBI:57595"/>
        <dbReference type="EC" id="4.3.1.3"/>
    </reaction>
</comment>
<dbReference type="UniPathway" id="UPA00379">
    <property type="reaction ID" value="UER00549"/>
</dbReference>
<dbReference type="Gene3D" id="1.10.275.10">
    <property type="entry name" value="Fumarase/aspartase (N-terminal domain)"/>
    <property type="match status" value="1"/>
</dbReference>
<evidence type="ECO:0000256" key="4">
    <source>
        <dbReference type="ARBA" id="ARBA00023239"/>
    </source>
</evidence>
<feature type="modified residue" description="2,3-didehydroalanine (Ser)" evidence="6">
    <location>
        <position position="150"/>
    </location>
</feature>
<dbReference type="FunFam" id="1.10.275.10:FF:000005">
    <property type="entry name" value="Histidine ammonia-lyase"/>
    <property type="match status" value="1"/>
</dbReference>
<keyword evidence="4 6" id="KW-0456">Lyase</keyword>
<evidence type="ECO:0000256" key="8">
    <source>
        <dbReference type="RuleBase" id="RU004479"/>
    </source>
</evidence>
<dbReference type="AlphaFoldDB" id="A0A4R8MJT7"/>
<feature type="cross-link" description="5-imidazolinone (Ala-Gly)" evidence="6">
    <location>
        <begin position="149"/>
        <end position="151"/>
    </location>
</feature>
<dbReference type="PROSITE" id="PS00488">
    <property type="entry name" value="PAL_HISTIDASE"/>
    <property type="match status" value="1"/>
</dbReference>
<sequence length="514" mass="54587">MKTADRSRKVRLDGMSLTLEDVANVARRGWAVELDEETIRRVEASSAAVRAWENSDDVVYGITTGFGDLASVNISRKDRRLLQENLLKSHACGVGAPFPEDITRAMMLLRINSLVRGHSGISLAVLNQFVALLNLGIHPVVPCQGSVGASGDLCPLSHLALPLIGHGSVRYRGRTMAAAKALQMVGLAPVQLGAKEGLALNNGTASMGAMAVLALLDAECLAKTADIAAALSVEALHGVPFAFDERTHALRPHDGQGRVAGNIRRLIEGSEILEKYRSGKVQDAYSLRCVPQVHGASRDALGYVRRTLEVEINSVTDNPIIFPDDGVAISGGNFHGQPLALAMDFFGIAVAELASISERRQARLVDTSLSGLPPFLVENSGLNSGFMIAQYTSAALVSENKVLAHPSSVDSIPTSANQEDHVSMGAYSARKGLSILDNARKVVAIELLAGSQALDFSRLLKPGAGTTAAHDCVRGAVPYLKHDEFLQPLIERVEALVSRGAVVKAVEEAIGPLD</sequence>
<dbReference type="Gene3D" id="1.20.200.10">
    <property type="entry name" value="Fumarase/aspartase (Central domain)"/>
    <property type="match status" value="1"/>
</dbReference>
<accession>A0A4R8MJT7</accession>
<proteinExistence type="inferred from homology"/>
<organism evidence="10 11">
    <name type="scientific">Aminivibrio pyruvatiphilus</name>
    <dbReference type="NCBI Taxonomy" id="1005740"/>
    <lineage>
        <taxon>Bacteria</taxon>
        <taxon>Thermotogati</taxon>
        <taxon>Synergistota</taxon>
        <taxon>Synergistia</taxon>
        <taxon>Synergistales</taxon>
        <taxon>Aminobacteriaceae</taxon>
        <taxon>Aminivibrio</taxon>
    </lineage>
</organism>
<evidence type="ECO:0000256" key="7">
    <source>
        <dbReference type="RuleBase" id="RU003954"/>
    </source>
</evidence>
<dbReference type="InterPro" id="IPR005921">
    <property type="entry name" value="HutH"/>
</dbReference>
<dbReference type="PANTHER" id="PTHR10362">
    <property type="entry name" value="HISTIDINE AMMONIA-LYASE"/>
    <property type="match status" value="1"/>
</dbReference>